<dbReference type="EMBL" id="VSSQ01111159">
    <property type="protein sequence ID" value="MPN48646.1"/>
    <property type="molecule type" value="Genomic_DNA"/>
</dbReference>
<name>A0A645ICK7_9ZZZZ</name>
<sequence>MFHGFGTGHVQSRLQSLHRLPNPPTLHHRSEAGRRQRSKKGKNGDDHHHLDDRETALVATATENVVAFVH</sequence>
<evidence type="ECO:0000313" key="2">
    <source>
        <dbReference type="EMBL" id="MPN48646.1"/>
    </source>
</evidence>
<comment type="caution">
    <text evidence="2">The sequence shown here is derived from an EMBL/GenBank/DDBJ whole genome shotgun (WGS) entry which is preliminary data.</text>
</comment>
<dbReference type="AlphaFoldDB" id="A0A645ICK7"/>
<feature type="region of interest" description="Disordered" evidence="1">
    <location>
        <begin position="1"/>
        <end position="56"/>
    </location>
</feature>
<evidence type="ECO:0000256" key="1">
    <source>
        <dbReference type="SAM" id="MobiDB-lite"/>
    </source>
</evidence>
<feature type="compositionally biased region" description="Basic and acidic residues" evidence="1">
    <location>
        <begin position="42"/>
        <end position="55"/>
    </location>
</feature>
<proteinExistence type="predicted"/>
<reference evidence="2" key="1">
    <citation type="submission" date="2019-08" db="EMBL/GenBank/DDBJ databases">
        <authorList>
            <person name="Kucharzyk K."/>
            <person name="Murdoch R.W."/>
            <person name="Higgins S."/>
            <person name="Loffler F."/>
        </authorList>
    </citation>
    <scope>NUCLEOTIDE SEQUENCE</scope>
</reference>
<organism evidence="2">
    <name type="scientific">bioreactor metagenome</name>
    <dbReference type="NCBI Taxonomy" id="1076179"/>
    <lineage>
        <taxon>unclassified sequences</taxon>
        <taxon>metagenomes</taxon>
        <taxon>ecological metagenomes</taxon>
    </lineage>
</organism>
<accession>A0A645ICK7</accession>
<protein>
    <submittedName>
        <fullName evidence="2">Uncharacterized protein</fullName>
    </submittedName>
</protein>
<gene>
    <name evidence="2" type="ORF">SDC9_196257</name>
</gene>